<reference evidence="5 6" key="1">
    <citation type="submission" date="2023-01" db="EMBL/GenBank/DDBJ databases">
        <title>Analysis of 21 Apiospora genomes using comparative genomics revels a genus with tremendous synthesis potential of carbohydrate active enzymes and secondary metabolites.</title>
        <authorList>
            <person name="Sorensen T."/>
        </authorList>
    </citation>
    <scope>NUCLEOTIDE SEQUENCE [LARGE SCALE GENOMIC DNA]</scope>
    <source>
        <strain evidence="5 6">CBS 24483</strain>
    </source>
</reference>
<feature type="compositionally biased region" description="Low complexity" evidence="2">
    <location>
        <begin position="412"/>
        <end position="448"/>
    </location>
</feature>
<name>A0ABR1QY12_9PEZI</name>
<keyword evidence="3" id="KW-0732">Signal</keyword>
<accession>A0ABR1QY12</accession>
<dbReference type="EMBL" id="JAQQWE010000001">
    <property type="protein sequence ID" value="KAK7967587.1"/>
    <property type="molecule type" value="Genomic_DNA"/>
</dbReference>
<feature type="signal peptide" evidence="3">
    <location>
        <begin position="1"/>
        <end position="18"/>
    </location>
</feature>
<sequence>MSLIRFSILLSLPLAVHAATDGTIAGKGYIRHAINPASPGNGGGNERRQTDVNIANQAASVPYTINLGIGTPSQPVTVAIDTASTELWVNPTCAAAGGAADTQFCNSLPRFASGRSASAVDLYTSGGKQYRSGYAQWSYFYDNVAVGDARLESQIFGVGDDSEGLPSGVLGLAPPVGGGGGSYPFLLDTLFYQGHINSRAFTLAVQGAGSEQGSVIFGGVDTGKYIGALQKLAISGGADERYTIQVNAVGVTQPSAAASPFLYQSDVGFAAYIDSASSVSRLPGRVVDGIGRAFPGAQKDASGNYVVDCDATAAAAGTVDFRLADKTIRVPWKDFIWKMPSNGLCAVGVAAEENQDLVTLGASFLRAAYVVFDQDNRHVHVAQAANCGTQLLAIGTGPDAVPSVTGGCLASTTTASPTATPDPTTTDPTTTDPTATGATTTGEGNTTTVVSPTITFDPVTSTTTSSEPTDTSSSTSLSSMPTITSSPSPSTADPSSTSSYSASTRQSGGSCRRTKKKRSSPK</sequence>
<evidence type="ECO:0000256" key="1">
    <source>
        <dbReference type="ARBA" id="ARBA00007447"/>
    </source>
</evidence>
<dbReference type="PANTHER" id="PTHR47966">
    <property type="entry name" value="BETA-SITE APP-CLEAVING ENZYME, ISOFORM A-RELATED"/>
    <property type="match status" value="1"/>
</dbReference>
<proteinExistence type="inferred from homology"/>
<dbReference type="InterPro" id="IPR021109">
    <property type="entry name" value="Peptidase_aspartic_dom_sf"/>
</dbReference>
<organism evidence="5 6">
    <name type="scientific">Apiospora aurea</name>
    <dbReference type="NCBI Taxonomy" id="335848"/>
    <lineage>
        <taxon>Eukaryota</taxon>
        <taxon>Fungi</taxon>
        <taxon>Dikarya</taxon>
        <taxon>Ascomycota</taxon>
        <taxon>Pezizomycotina</taxon>
        <taxon>Sordariomycetes</taxon>
        <taxon>Xylariomycetidae</taxon>
        <taxon>Amphisphaeriales</taxon>
        <taxon>Apiosporaceae</taxon>
        <taxon>Apiospora</taxon>
    </lineage>
</organism>
<evidence type="ECO:0000256" key="3">
    <source>
        <dbReference type="SAM" id="SignalP"/>
    </source>
</evidence>
<feature type="region of interest" description="Disordered" evidence="2">
    <location>
        <begin position="412"/>
        <end position="522"/>
    </location>
</feature>
<dbReference type="PROSITE" id="PS51767">
    <property type="entry name" value="PEPTIDASE_A1"/>
    <property type="match status" value="1"/>
</dbReference>
<dbReference type="GeneID" id="92071148"/>
<evidence type="ECO:0000313" key="6">
    <source>
        <dbReference type="Proteomes" id="UP001391051"/>
    </source>
</evidence>
<evidence type="ECO:0000313" key="5">
    <source>
        <dbReference type="EMBL" id="KAK7967587.1"/>
    </source>
</evidence>
<dbReference type="SUPFAM" id="SSF50630">
    <property type="entry name" value="Acid proteases"/>
    <property type="match status" value="1"/>
</dbReference>
<dbReference type="Proteomes" id="UP001391051">
    <property type="component" value="Unassembled WGS sequence"/>
</dbReference>
<evidence type="ECO:0000256" key="2">
    <source>
        <dbReference type="SAM" id="MobiDB-lite"/>
    </source>
</evidence>
<dbReference type="Pfam" id="PF00026">
    <property type="entry name" value="Asp"/>
    <property type="match status" value="1"/>
</dbReference>
<dbReference type="InterPro" id="IPR001461">
    <property type="entry name" value="Aspartic_peptidase_A1"/>
</dbReference>
<feature type="compositionally biased region" description="Basic residues" evidence="2">
    <location>
        <begin position="512"/>
        <end position="522"/>
    </location>
</feature>
<comment type="caution">
    <text evidence="5">The sequence shown here is derived from an EMBL/GenBank/DDBJ whole genome shotgun (WGS) entry which is preliminary data.</text>
</comment>
<dbReference type="RefSeq" id="XP_066706979.1">
    <property type="nucleotide sequence ID" value="XM_066838086.1"/>
</dbReference>
<feature type="chain" id="PRO_5045515621" evidence="3">
    <location>
        <begin position="19"/>
        <end position="522"/>
    </location>
</feature>
<comment type="similarity">
    <text evidence="1">Belongs to the peptidase A1 family.</text>
</comment>
<dbReference type="PANTHER" id="PTHR47966:SF65">
    <property type="entry name" value="ASPARTIC-TYPE ENDOPEPTIDASE"/>
    <property type="match status" value="1"/>
</dbReference>
<keyword evidence="6" id="KW-1185">Reference proteome</keyword>
<dbReference type="InterPro" id="IPR033121">
    <property type="entry name" value="PEPTIDASE_A1"/>
</dbReference>
<feature type="compositionally biased region" description="Low complexity" evidence="2">
    <location>
        <begin position="460"/>
        <end position="504"/>
    </location>
</feature>
<protein>
    <submittedName>
        <fullName evidence="5">Aspartic-type endopeptidase opsB</fullName>
    </submittedName>
</protein>
<dbReference type="Gene3D" id="2.40.70.10">
    <property type="entry name" value="Acid Proteases"/>
    <property type="match status" value="2"/>
</dbReference>
<dbReference type="PRINTS" id="PR00792">
    <property type="entry name" value="PEPSIN"/>
</dbReference>
<gene>
    <name evidence="5" type="ORF">PG986_001864</name>
</gene>
<feature type="domain" description="Peptidase A1" evidence="4">
    <location>
        <begin position="63"/>
        <end position="382"/>
    </location>
</feature>
<evidence type="ECO:0000259" key="4">
    <source>
        <dbReference type="PROSITE" id="PS51767"/>
    </source>
</evidence>